<comment type="caution">
    <text evidence="1">The sequence shown here is derived from an EMBL/GenBank/DDBJ whole genome shotgun (WGS) entry which is preliminary data.</text>
</comment>
<dbReference type="AlphaFoldDB" id="A0A8S9PPU9"/>
<evidence type="ECO:0000313" key="2">
    <source>
        <dbReference type="Proteomes" id="UP000712600"/>
    </source>
</evidence>
<evidence type="ECO:0000313" key="1">
    <source>
        <dbReference type="EMBL" id="KAF3514887.1"/>
    </source>
</evidence>
<dbReference type="Proteomes" id="UP000712600">
    <property type="component" value="Unassembled WGS sequence"/>
</dbReference>
<protein>
    <submittedName>
        <fullName evidence="1">Uncharacterized protein</fullName>
    </submittedName>
</protein>
<name>A0A8S9PPU9_BRACR</name>
<dbReference type="EMBL" id="QGKX02001521">
    <property type="protein sequence ID" value="KAF3514887.1"/>
    <property type="molecule type" value="Genomic_DNA"/>
</dbReference>
<sequence>MPSVMLQSSFLKIGYDEAHDRAVDSIGRDQARELCRAQAYVPIMASLSPDPQRRRKALPPLSLDRSFDEKKILRFFIGLSHGVLRGAISDAPLMAAARGSVGSLLYPGSMVCCDGVSIGGVVRWLVKMALVLGSRGRHIVGFCSAGGVYRRMRSAEGTRHGLVVKAHLSVRVSPGLWLRRGFCFRL</sequence>
<proteinExistence type="predicted"/>
<reference evidence="1" key="1">
    <citation type="submission" date="2019-12" db="EMBL/GenBank/DDBJ databases">
        <title>Genome sequencing and annotation of Brassica cretica.</title>
        <authorList>
            <person name="Studholme D.J."/>
            <person name="Sarris P."/>
        </authorList>
    </citation>
    <scope>NUCLEOTIDE SEQUENCE</scope>
    <source>
        <strain evidence="1">PFS-109/04</strain>
        <tissue evidence="1">Leaf</tissue>
    </source>
</reference>
<accession>A0A8S9PPU9</accession>
<organism evidence="1 2">
    <name type="scientific">Brassica cretica</name>
    <name type="common">Mustard</name>
    <dbReference type="NCBI Taxonomy" id="69181"/>
    <lineage>
        <taxon>Eukaryota</taxon>
        <taxon>Viridiplantae</taxon>
        <taxon>Streptophyta</taxon>
        <taxon>Embryophyta</taxon>
        <taxon>Tracheophyta</taxon>
        <taxon>Spermatophyta</taxon>
        <taxon>Magnoliopsida</taxon>
        <taxon>eudicotyledons</taxon>
        <taxon>Gunneridae</taxon>
        <taxon>Pentapetalae</taxon>
        <taxon>rosids</taxon>
        <taxon>malvids</taxon>
        <taxon>Brassicales</taxon>
        <taxon>Brassicaceae</taxon>
        <taxon>Brassiceae</taxon>
        <taxon>Brassica</taxon>
    </lineage>
</organism>
<gene>
    <name evidence="1" type="ORF">F2Q69_00007175</name>
</gene>